<sequence>FHTDIRLTEVNQALLGRPLIITHETNSFPFDNYGRYLYEYMNPGSLLNVFYSKSITKRLNTRRNPCTSKPINLLGNSFDYDQVS</sequence>
<accession>A0A183JT00</accession>
<dbReference type="AlphaFoldDB" id="A0A183JT00"/>
<evidence type="ECO:0000313" key="1">
    <source>
        <dbReference type="EMBL" id="VDO98616.1"/>
    </source>
</evidence>
<dbReference type="EMBL" id="UZAK01010582">
    <property type="protein sequence ID" value="VDO98616.1"/>
    <property type="molecule type" value="Genomic_DNA"/>
</dbReference>
<reference evidence="1 2" key="2">
    <citation type="submission" date="2018-11" db="EMBL/GenBank/DDBJ databases">
        <authorList>
            <consortium name="Pathogen Informatics"/>
        </authorList>
    </citation>
    <scope>NUCLEOTIDE SEQUENCE [LARGE SCALE GENOMIC DNA]</scope>
    <source>
        <strain evidence="1">Dakar</strain>
        <strain evidence="2">Dakar, Senegal</strain>
    </source>
</reference>
<organism evidence="3">
    <name type="scientific">Schistosoma curassoni</name>
    <dbReference type="NCBI Taxonomy" id="6186"/>
    <lineage>
        <taxon>Eukaryota</taxon>
        <taxon>Metazoa</taxon>
        <taxon>Spiralia</taxon>
        <taxon>Lophotrochozoa</taxon>
        <taxon>Platyhelminthes</taxon>
        <taxon>Trematoda</taxon>
        <taxon>Digenea</taxon>
        <taxon>Strigeidida</taxon>
        <taxon>Schistosomatoidea</taxon>
        <taxon>Schistosomatidae</taxon>
        <taxon>Schistosoma</taxon>
    </lineage>
</organism>
<reference evidence="3" key="1">
    <citation type="submission" date="2016-06" db="UniProtKB">
        <authorList>
            <consortium name="WormBaseParasite"/>
        </authorList>
    </citation>
    <scope>IDENTIFICATION</scope>
</reference>
<proteinExistence type="predicted"/>
<dbReference type="WBParaSite" id="SCUD_0000584001-mRNA-1">
    <property type="protein sequence ID" value="SCUD_0000584001-mRNA-1"/>
    <property type="gene ID" value="SCUD_0000584001"/>
</dbReference>
<evidence type="ECO:0000313" key="2">
    <source>
        <dbReference type="Proteomes" id="UP000279833"/>
    </source>
</evidence>
<protein>
    <submittedName>
        <fullName evidence="3">Spike protein</fullName>
    </submittedName>
</protein>
<dbReference type="Proteomes" id="UP000279833">
    <property type="component" value="Unassembled WGS sequence"/>
</dbReference>
<keyword evidence="2" id="KW-1185">Reference proteome</keyword>
<name>A0A183JT00_9TREM</name>
<gene>
    <name evidence="1" type="ORF">SCUD_LOCUS5839</name>
</gene>
<evidence type="ECO:0000313" key="3">
    <source>
        <dbReference type="WBParaSite" id="SCUD_0000584001-mRNA-1"/>
    </source>
</evidence>